<evidence type="ECO:0000256" key="2">
    <source>
        <dbReference type="SAM" id="MobiDB-lite"/>
    </source>
</evidence>
<feature type="chain" id="PRO_5040257297" evidence="3">
    <location>
        <begin position="23"/>
        <end position="648"/>
    </location>
</feature>
<dbReference type="InterPro" id="IPR038875">
    <property type="entry name" value="PLA2_conodipine-like"/>
</dbReference>
<dbReference type="AlphaFoldDB" id="A0A9N9MCA6"/>
<evidence type="ECO:0000313" key="4">
    <source>
        <dbReference type="EMBL" id="CAG9759337.1"/>
    </source>
</evidence>
<keyword evidence="1" id="KW-0175">Coiled coil</keyword>
<reference evidence="4" key="1">
    <citation type="submission" date="2022-01" db="EMBL/GenBank/DDBJ databases">
        <authorList>
            <person name="King R."/>
        </authorList>
    </citation>
    <scope>NUCLEOTIDE SEQUENCE</scope>
</reference>
<gene>
    <name evidence="4" type="ORF">CEUTPL_LOCUS89</name>
</gene>
<evidence type="ECO:0000256" key="1">
    <source>
        <dbReference type="SAM" id="Coils"/>
    </source>
</evidence>
<keyword evidence="3" id="KW-0732">Signal</keyword>
<dbReference type="Proteomes" id="UP001152799">
    <property type="component" value="Chromosome 1"/>
</dbReference>
<dbReference type="EMBL" id="OU892277">
    <property type="protein sequence ID" value="CAG9759337.1"/>
    <property type="molecule type" value="Genomic_DNA"/>
</dbReference>
<organism evidence="4 5">
    <name type="scientific">Ceutorhynchus assimilis</name>
    <name type="common">cabbage seed weevil</name>
    <dbReference type="NCBI Taxonomy" id="467358"/>
    <lineage>
        <taxon>Eukaryota</taxon>
        <taxon>Metazoa</taxon>
        <taxon>Ecdysozoa</taxon>
        <taxon>Arthropoda</taxon>
        <taxon>Hexapoda</taxon>
        <taxon>Insecta</taxon>
        <taxon>Pterygota</taxon>
        <taxon>Neoptera</taxon>
        <taxon>Endopterygota</taxon>
        <taxon>Coleoptera</taxon>
        <taxon>Polyphaga</taxon>
        <taxon>Cucujiformia</taxon>
        <taxon>Curculionidae</taxon>
        <taxon>Ceutorhynchinae</taxon>
        <taxon>Ceutorhynchus</taxon>
    </lineage>
</organism>
<accession>A0A9N9MCA6</accession>
<protein>
    <submittedName>
        <fullName evidence="4">Uncharacterized protein</fullName>
    </submittedName>
</protein>
<keyword evidence="5" id="KW-1185">Reference proteome</keyword>
<name>A0A9N9MCA6_9CUCU</name>
<dbReference type="PANTHER" id="PTHR37687">
    <property type="entry name" value="AGAP006772-PA"/>
    <property type="match status" value="1"/>
</dbReference>
<feature type="coiled-coil region" evidence="1">
    <location>
        <begin position="447"/>
        <end position="481"/>
    </location>
</feature>
<feature type="region of interest" description="Disordered" evidence="2">
    <location>
        <begin position="260"/>
        <end position="299"/>
    </location>
</feature>
<dbReference type="PANTHER" id="PTHR37687:SF1">
    <property type="entry name" value="AGAP006772-PA"/>
    <property type="match status" value="1"/>
</dbReference>
<dbReference type="OrthoDB" id="6138985at2759"/>
<sequence>MAVCRAIFLFICVFYLSDEIVGQSDLRSALAAIDRRQKELADYEEKQYGYNPVDPEDNLAFLSNAADDGCYDNDYLDDDSYEPLSKRLTSSFREKLEEDKEKQMEEFARNLYNNLENNGMPGGINKHYLRELWDRYYGNDVNYPKNAISKRYYPLYGVENIGLRKRGNYLSNDDEPIIPINYLASRDDDSDQMNYPGNRYLRYQSHNNPYGGSKSFLLAKRSSNLNNDKKRSLNMQTDPKVKKDLSDIFGNDLRSDIGNNKLGDAIGTTTNKPEETTEKREKDTPTRKIEKKDKPKMDATRDDLNKEIFAPVALQNKQEIQIRKKSIDWSDYFGLDRRKKSDSNEGLDNEWLMERYHKAIAITPKKRNAELPIQSLRNHDNPQQRGDFHGKEEQKIIEMDKKLEKLENKIVGDALKYTGAHQVETDSKENQQIKDNIISRLAQAYNIEKMRNALEEYKIEVEKARKEVEKARQEVKKANTDDRQFSDYTMEEKRVSVPRKEAIDDSRDNGEPDNNIKCRTAEECHEQNFKIPSGVLDNHFSNLECPAIQRACNDVASLVGHYGHVFEPACTLHQMCLLCSNNSWFSPTRQCNSLFITKAFELCLGKDECKKEARRSLRYLLDINKSLQAQTALTDECELQCPNTDIFK</sequence>
<evidence type="ECO:0000256" key="3">
    <source>
        <dbReference type="SAM" id="SignalP"/>
    </source>
</evidence>
<feature type="signal peptide" evidence="3">
    <location>
        <begin position="1"/>
        <end position="22"/>
    </location>
</feature>
<evidence type="ECO:0000313" key="5">
    <source>
        <dbReference type="Proteomes" id="UP001152799"/>
    </source>
</evidence>
<feature type="compositionally biased region" description="Basic and acidic residues" evidence="2">
    <location>
        <begin position="272"/>
        <end position="299"/>
    </location>
</feature>
<proteinExistence type="predicted"/>